<keyword evidence="5 6" id="KW-0325">Glycoprotein</keyword>
<dbReference type="VEuPathDB" id="VectorBase:LOC119179028"/>
<dbReference type="GO" id="GO:0019957">
    <property type="term" value="F:C-C chemokine binding"/>
    <property type="evidence" value="ECO:0007669"/>
    <property type="project" value="InterPro"/>
</dbReference>
<evidence type="ECO:0000256" key="3">
    <source>
        <dbReference type="ARBA" id="ARBA00022729"/>
    </source>
</evidence>
<dbReference type="GO" id="GO:0005576">
    <property type="term" value="C:extracellular region"/>
    <property type="evidence" value="ECO:0007669"/>
    <property type="project" value="UniProtKB-SubCell"/>
</dbReference>
<keyword evidence="2 6" id="KW-0964">Secreted</keyword>
<evidence type="ECO:0000313" key="8">
    <source>
        <dbReference type="EMBL" id="AST14853.1"/>
    </source>
</evidence>
<evidence type="ECO:0000256" key="6">
    <source>
        <dbReference type="RuleBase" id="RU369006"/>
    </source>
</evidence>
<evidence type="ECO:0000256" key="7">
    <source>
        <dbReference type="SAM" id="SignalP"/>
    </source>
</evidence>
<evidence type="ECO:0000256" key="2">
    <source>
        <dbReference type="ARBA" id="ARBA00022525"/>
    </source>
</evidence>
<dbReference type="Gene3D" id="2.30.130.100">
    <property type="match status" value="1"/>
</dbReference>
<evidence type="ECO:0000256" key="5">
    <source>
        <dbReference type="ARBA" id="ARBA00023180"/>
    </source>
</evidence>
<comment type="subcellular location">
    <subcellularLocation>
        <location evidence="1 6">Secreted</location>
    </subcellularLocation>
</comment>
<protein>
    <recommendedName>
        <fullName evidence="6">Evasin</fullName>
    </recommendedName>
</protein>
<proteinExistence type="evidence at transcript level"/>
<sequence>MLSLFWETLLLAIIGCSIGDLKEPATGFTPCINLFWETSAGRTTVGCKHECNETKQVTNPGRQCLALPLAAQNKAKYGVKYTCTIGECDTKQNCHPTDLFIGCWKG</sequence>
<dbReference type="AlphaFoldDB" id="A0A223FZ22"/>
<accession>A0A223FZ22</accession>
<feature type="signal peptide" evidence="7">
    <location>
        <begin position="1"/>
        <end position="19"/>
    </location>
</feature>
<comment type="function">
    <text evidence="6">Salivary chemokine-binding protein which binds to host chemokines.</text>
</comment>
<evidence type="ECO:0000256" key="1">
    <source>
        <dbReference type="ARBA" id="ARBA00004613"/>
    </source>
</evidence>
<dbReference type="EMBL" id="KY696676">
    <property type="protein sequence ID" value="AST14853.1"/>
    <property type="molecule type" value="mRNA"/>
</dbReference>
<name>A0A223FZ22_RHIMP</name>
<keyword evidence="4 6" id="KW-1015">Disulfide bond</keyword>
<dbReference type="Pfam" id="PF19429">
    <property type="entry name" value="EVA_Class_A"/>
    <property type="match status" value="1"/>
</dbReference>
<dbReference type="InterPro" id="IPR045797">
    <property type="entry name" value="EVA_Class_A"/>
</dbReference>
<feature type="chain" id="PRO_5013121360" description="Evasin" evidence="7">
    <location>
        <begin position="20"/>
        <end position="106"/>
    </location>
</feature>
<keyword evidence="3 6" id="KW-0732">Signal</keyword>
<organism evidence="8">
    <name type="scientific">Rhipicephalus microplus</name>
    <name type="common">Cattle tick</name>
    <name type="synonym">Boophilus microplus</name>
    <dbReference type="NCBI Taxonomy" id="6941"/>
    <lineage>
        <taxon>Eukaryota</taxon>
        <taxon>Metazoa</taxon>
        <taxon>Ecdysozoa</taxon>
        <taxon>Arthropoda</taxon>
        <taxon>Chelicerata</taxon>
        <taxon>Arachnida</taxon>
        <taxon>Acari</taxon>
        <taxon>Parasitiformes</taxon>
        <taxon>Ixodida</taxon>
        <taxon>Ixodoidea</taxon>
        <taxon>Ixodidae</taxon>
        <taxon>Rhipicephalinae</taxon>
        <taxon>Rhipicephalus</taxon>
        <taxon>Boophilus</taxon>
    </lineage>
</organism>
<reference evidence="8" key="1">
    <citation type="journal article" date="2017" name="J. Biol. Chem.">
        <title>Ticks from diverse genera encode chemokine-inhibitory evasin proteins.</title>
        <authorList>
            <person name="Hayward J."/>
            <person name="Sanchez J."/>
            <person name="Perry A."/>
            <person name="Huang C."/>
            <person name="Rodriguez Valle M."/>
            <person name="Canals M."/>
            <person name="Payne R.J."/>
            <person name="Stone M.J."/>
        </authorList>
    </citation>
    <scope>NUCLEOTIDE SEQUENCE</scope>
</reference>
<evidence type="ECO:0000256" key="4">
    <source>
        <dbReference type="ARBA" id="ARBA00023157"/>
    </source>
</evidence>